<gene>
    <name evidence="3" type="ORF">N7493_008378</name>
</gene>
<feature type="compositionally biased region" description="Polar residues" evidence="1">
    <location>
        <begin position="112"/>
        <end position="123"/>
    </location>
</feature>
<reference evidence="3" key="1">
    <citation type="journal article" date="2023" name="IMA Fungus">
        <title>Comparative genomic study of the Penicillium genus elucidates a diverse pangenome and 15 lateral gene transfer events.</title>
        <authorList>
            <person name="Petersen C."/>
            <person name="Sorensen T."/>
            <person name="Nielsen M.R."/>
            <person name="Sondergaard T.E."/>
            <person name="Sorensen J.L."/>
            <person name="Fitzpatrick D.A."/>
            <person name="Frisvad J.C."/>
            <person name="Nielsen K.L."/>
        </authorList>
    </citation>
    <scope>NUCLEOTIDE SEQUENCE</scope>
    <source>
        <strain evidence="3">IBT 17514</strain>
    </source>
</reference>
<evidence type="ECO:0000256" key="1">
    <source>
        <dbReference type="SAM" id="MobiDB-lite"/>
    </source>
</evidence>
<evidence type="ECO:0000259" key="2">
    <source>
        <dbReference type="Pfam" id="PF10382"/>
    </source>
</evidence>
<feature type="compositionally biased region" description="Polar residues" evidence="1">
    <location>
        <begin position="131"/>
        <end position="142"/>
    </location>
</feature>
<reference evidence="3" key="2">
    <citation type="submission" date="2023-01" db="EMBL/GenBank/DDBJ databases">
        <authorList>
            <person name="Petersen C."/>
        </authorList>
    </citation>
    <scope>NUCLEOTIDE SEQUENCE</scope>
    <source>
        <strain evidence="3">IBT 17514</strain>
    </source>
</reference>
<dbReference type="InterPro" id="IPR052800">
    <property type="entry name" value="DNA_Repair_Helicase_ZGRF1"/>
</dbReference>
<feature type="compositionally biased region" description="Polar residues" evidence="1">
    <location>
        <begin position="268"/>
        <end position="290"/>
    </location>
</feature>
<evidence type="ECO:0000313" key="4">
    <source>
        <dbReference type="Proteomes" id="UP001215712"/>
    </source>
</evidence>
<dbReference type="GO" id="GO:0006302">
    <property type="term" value="P:double-strand break repair"/>
    <property type="evidence" value="ECO:0007669"/>
    <property type="project" value="TreeGrafter"/>
</dbReference>
<feature type="compositionally biased region" description="Polar residues" evidence="1">
    <location>
        <begin position="343"/>
        <end position="354"/>
    </location>
</feature>
<dbReference type="Proteomes" id="UP001215712">
    <property type="component" value="Unassembled WGS sequence"/>
</dbReference>
<feature type="domain" description="5'-3' DNA helicase ZGRF1-like N-terminal" evidence="2">
    <location>
        <begin position="22"/>
        <end position="102"/>
    </location>
</feature>
<feature type="compositionally biased region" description="Polar residues" evidence="1">
    <location>
        <begin position="308"/>
        <end position="319"/>
    </location>
</feature>
<comment type="caution">
    <text evidence="3">The sequence shown here is derived from an EMBL/GenBank/DDBJ whole genome shotgun (WGS) entry which is preliminary data.</text>
</comment>
<dbReference type="GO" id="GO:0035861">
    <property type="term" value="C:site of double-strand break"/>
    <property type="evidence" value="ECO:0007669"/>
    <property type="project" value="TreeGrafter"/>
</dbReference>
<keyword evidence="4" id="KW-1185">Reference proteome</keyword>
<dbReference type="GO" id="GO:0005634">
    <property type="term" value="C:nucleus"/>
    <property type="evidence" value="ECO:0007669"/>
    <property type="project" value="TreeGrafter"/>
</dbReference>
<organism evidence="3 4">
    <name type="scientific">Penicillium malachiteum</name>
    <dbReference type="NCBI Taxonomy" id="1324776"/>
    <lineage>
        <taxon>Eukaryota</taxon>
        <taxon>Fungi</taxon>
        <taxon>Dikarya</taxon>
        <taxon>Ascomycota</taxon>
        <taxon>Pezizomycotina</taxon>
        <taxon>Eurotiomycetes</taxon>
        <taxon>Eurotiomycetidae</taxon>
        <taxon>Eurotiales</taxon>
        <taxon>Aspergillaceae</taxon>
        <taxon>Penicillium</taxon>
    </lineage>
</organism>
<dbReference type="AlphaFoldDB" id="A0AAD6HH13"/>
<evidence type="ECO:0000313" key="3">
    <source>
        <dbReference type="EMBL" id="KAJ5716467.1"/>
    </source>
</evidence>
<dbReference type="PANTHER" id="PTHR28535:SF1">
    <property type="entry name" value="PROTEIN ZGRF1"/>
    <property type="match status" value="1"/>
</dbReference>
<name>A0AAD6HH13_9EURO</name>
<proteinExistence type="predicted"/>
<accession>A0AAD6HH13</accession>
<dbReference type="PANTHER" id="PTHR28535">
    <property type="entry name" value="ZINC FINGER GRF-TYPE CONTAINING 1"/>
    <property type="match status" value="1"/>
</dbReference>
<dbReference type="EMBL" id="JAQJAN010000012">
    <property type="protein sequence ID" value="KAJ5716467.1"/>
    <property type="molecule type" value="Genomic_DNA"/>
</dbReference>
<sequence length="493" mass="54353">MSTPSSSRGPGPGPGSQITASVVKFRCLFTYDLRRKSKRWQDGYLKYHEFNKRVMVYDETGNYVGDHHWRSGEEVQDGDELELDKGVLIEVGERMSTTQTDLSNMFEKRRSSQASPQARNNQPGVDAQAPRPTSASISTSVPNPTPAPAPVRSSSQPFRSLNDLLGIRKTPIGPPVSPYEERHRPQPPTRPTISEPLRSERAPKRQRISSDSTNPGTNAHVRSEVVDLTEIENEPSIPPPREAPRPSKESRPSMPPPARETKADNCDKTSQAGSTNSKASANVFYGTSSHAVPVPKDNVPEQAEDRTQQNTTEAGSSNDQVEKPATLPRIPMQRTRNKFMYSTILQQSYTSSTRATEKRSQPASKPAESRPQRPTQVQSTNSEFLPSDSTQFILDEIADAPGFENGNIRNQGSKNSTSSQTLPARRALTAPLRKSVSDPSALANKPSLQTRPTAMRSAMSAVPEEPEVHEEGPWTSEALDLFEFWPPGRPKPV</sequence>
<feature type="region of interest" description="Disordered" evidence="1">
    <location>
        <begin position="92"/>
        <end position="475"/>
    </location>
</feature>
<protein>
    <recommendedName>
        <fullName evidence="2">5'-3' DNA helicase ZGRF1-like N-terminal domain-containing protein</fullName>
    </recommendedName>
</protein>
<feature type="compositionally biased region" description="Polar residues" evidence="1">
    <location>
        <begin position="372"/>
        <end position="392"/>
    </location>
</feature>
<dbReference type="InterPro" id="IPR018838">
    <property type="entry name" value="ZGRF1-like_N"/>
</dbReference>
<dbReference type="Pfam" id="PF10382">
    <property type="entry name" value="ZGRF1-like_N"/>
    <property type="match status" value="1"/>
</dbReference>
<feature type="compositionally biased region" description="Basic and acidic residues" evidence="1">
    <location>
        <begin position="242"/>
        <end position="251"/>
    </location>
</feature>
<feature type="compositionally biased region" description="Polar residues" evidence="1">
    <location>
        <begin position="407"/>
        <end position="422"/>
    </location>
</feature>